<feature type="coiled-coil region" evidence="2">
    <location>
        <begin position="343"/>
        <end position="370"/>
    </location>
</feature>
<reference evidence="5 6" key="1">
    <citation type="journal article" date="2018" name="New Phytol.">
        <title>Phylogenomics of Endogonaceae and evolution of mycorrhizas within Mucoromycota.</title>
        <authorList>
            <person name="Chang Y."/>
            <person name="Desiro A."/>
            <person name="Na H."/>
            <person name="Sandor L."/>
            <person name="Lipzen A."/>
            <person name="Clum A."/>
            <person name="Barry K."/>
            <person name="Grigoriev I.V."/>
            <person name="Martin F.M."/>
            <person name="Stajich J.E."/>
            <person name="Smith M.E."/>
            <person name="Bonito G."/>
            <person name="Spatafora J.W."/>
        </authorList>
    </citation>
    <scope>NUCLEOTIDE SEQUENCE [LARGE SCALE GENOMIC DNA]</scope>
    <source>
        <strain evidence="5 6">AD002</strain>
    </source>
</reference>
<dbReference type="PANTHER" id="PTHR24115">
    <property type="entry name" value="KINESIN-RELATED"/>
    <property type="match status" value="1"/>
</dbReference>
<evidence type="ECO:0000256" key="3">
    <source>
        <dbReference type="SAM" id="MobiDB-lite"/>
    </source>
</evidence>
<dbReference type="GO" id="GO:0030705">
    <property type="term" value="P:cytoskeleton-dependent intracellular transport"/>
    <property type="evidence" value="ECO:0007669"/>
    <property type="project" value="TreeGrafter"/>
</dbReference>
<dbReference type="InterPro" id="IPR027640">
    <property type="entry name" value="Kinesin-like_fam"/>
</dbReference>
<dbReference type="Proteomes" id="UP000274822">
    <property type="component" value="Unassembled WGS sequence"/>
</dbReference>
<dbReference type="InterPro" id="IPR036961">
    <property type="entry name" value="Kinesin_motor_dom_sf"/>
</dbReference>
<dbReference type="GO" id="GO:0005871">
    <property type="term" value="C:kinesin complex"/>
    <property type="evidence" value="ECO:0007669"/>
    <property type="project" value="TreeGrafter"/>
</dbReference>
<dbReference type="Pfam" id="PF00225">
    <property type="entry name" value="Kinesin"/>
    <property type="match status" value="1"/>
</dbReference>
<evidence type="ECO:0000256" key="2">
    <source>
        <dbReference type="SAM" id="Coils"/>
    </source>
</evidence>
<sequence length="379" mass="42407">MIASVQNDIFPSQENKTRGVYVEGLVEVYVSSVNEIHEAMRRGTGARIVAYTNMNAESSRSHSIFIFTVANTNRTKAIRRFGGLQEGQQDQRVQADSRGGQDQKVADRIRHGHIALTDGTERKSKEQDGQLTKDDQRIERAQASAAEGVISFKGECFTINSHKENLTPSLPSFFGTRQLADGLFVLLLNEDAGGEVFGVVQLRQCCLSFRFERKREDLEGKLTTLSSSMRNYWVSVLGGHARSVKVGCAARGMVGEPTLKAKASFMDLTALTDLKKVNEQLQVSERYNIFGEAGFAWFVTRYQMLTIIIKLQVTLARRLRRDLQNRYEKVIEVEVEVEIRRDAGALVEQNSSLKKEVAIAERKLIAVKRACLELGGTEP</sequence>
<dbReference type="GO" id="GO:0007018">
    <property type="term" value="P:microtubule-based movement"/>
    <property type="evidence" value="ECO:0007669"/>
    <property type="project" value="InterPro"/>
</dbReference>
<dbReference type="PROSITE" id="PS50067">
    <property type="entry name" value="KINESIN_MOTOR_2"/>
    <property type="match status" value="1"/>
</dbReference>
<dbReference type="SUPFAM" id="SSF52540">
    <property type="entry name" value="P-loop containing nucleoside triphosphate hydrolases"/>
    <property type="match status" value="1"/>
</dbReference>
<dbReference type="EMBL" id="RBNJ01005841">
    <property type="protein sequence ID" value="RUS28962.1"/>
    <property type="molecule type" value="Genomic_DNA"/>
</dbReference>
<comment type="caution">
    <text evidence="1">Lacks conserved residue(s) required for the propagation of feature annotation.</text>
</comment>
<evidence type="ECO:0000313" key="6">
    <source>
        <dbReference type="Proteomes" id="UP000274822"/>
    </source>
</evidence>
<gene>
    <name evidence="5" type="ORF">BC938DRAFT_481227</name>
</gene>
<evidence type="ECO:0000256" key="1">
    <source>
        <dbReference type="PROSITE-ProRule" id="PRU00283"/>
    </source>
</evidence>
<dbReference type="GO" id="GO:0005524">
    <property type="term" value="F:ATP binding"/>
    <property type="evidence" value="ECO:0007669"/>
    <property type="project" value="InterPro"/>
</dbReference>
<evidence type="ECO:0000259" key="4">
    <source>
        <dbReference type="PROSITE" id="PS50067"/>
    </source>
</evidence>
<dbReference type="InterPro" id="IPR027417">
    <property type="entry name" value="P-loop_NTPase"/>
</dbReference>
<feature type="domain" description="Kinesin motor" evidence="4">
    <location>
        <begin position="1"/>
        <end position="69"/>
    </location>
</feature>
<dbReference type="GO" id="GO:0005874">
    <property type="term" value="C:microtubule"/>
    <property type="evidence" value="ECO:0007669"/>
    <property type="project" value="TreeGrafter"/>
</dbReference>
<comment type="similarity">
    <text evidence="1">Belongs to the TRAFAC class myosin-kinesin ATPase superfamily. Kinesin family.</text>
</comment>
<dbReference type="Gene3D" id="3.40.850.10">
    <property type="entry name" value="Kinesin motor domain"/>
    <property type="match status" value="1"/>
</dbReference>
<evidence type="ECO:0000313" key="5">
    <source>
        <dbReference type="EMBL" id="RUS28962.1"/>
    </source>
</evidence>
<organism evidence="5 6">
    <name type="scientific">Jimgerdemannia flammicorona</name>
    <dbReference type="NCBI Taxonomy" id="994334"/>
    <lineage>
        <taxon>Eukaryota</taxon>
        <taxon>Fungi</taxon>
        <taxon>Fungi incertae sedis</taxon>
        <taxon>Mucoromycota</taxon>
        <taxon>Mucoromycotina</taxon>
        <taxon>Endogonomycetes</taxon>
        <taxon>Endogonales</taxon>
        <taxon>Endogonaceae</taxon>
        <taxon>Jimgerdemannia</taxon>
    </lineage>
</organism>
<dbReference type="AlphaFoldDB" id="A0A433QGN0"/>
<dbReference type="InterPro" id="IPR001752">
    <property type="entry name" value="Kinesin_motor_dom"/>
</dbReference>
<accession>A0A433QGN0</accession>
<comment type="caution">
    <text evidence="5">The sequence shown here is derived from an EMBL/GenBank/DDBJ whole genome shotgun (WGS) entry which is preliminary data.</text>
</comment>
<feature type="region of interest" description="Disordered" evidence="3">
    <location>
        <begin position="84"/>
        <end position="133"/>
    </location>
</feature>
<dbReference type="GO" id="GO:0016887">
    <property type="term" value="F:ATP hydrolysis activity"/>
    <property type="evidence" value="ECO:0007669"/>
    <property type="project" value="TreeGrafter"/>
</dbReference>
<feature type="compositionally biased region" description="Basic and acidic residues" evidence="3">
    <location>
        <begin position="93"/>
        <end position="109"/>
    </location>
</feature>
<dbReference type="PANTHER" id="PTHR24115:SF9">
    <property type="entry name" value="KINESIN HEAVY CHAIN"/>
    <property type="match status" value="1"/>
</dbReference>
<protein>
    <recommendedName>
        <fullName evidence="4">Kinesin motor domain-containing protein</fullName>
    </recommendedName>
</protein>
<dbReference type="GO" id="GO:0008574">
    <property type="term" value="F:plus-end-directed microtubule motor activity"/>
    <property type="evidence" value="ECO:0007669"/>
    <property type="project" value="TreeGrafter"/>
</dbReference>
<keyword evidence="6" id="KW-1185">Reference proteome</keyword>
<keyword evidence="2" id="KW-0175">Coiled coil</keyword>
<name>A0A433QGN0_9FUNG</name>
<feature type="compositionally biased region" description="Basic and acidic residues" evidence="3">
    <location>
        <begin position="119"/>
        <end position="133"/>
    </location>
</feature>
<dbReference type="GO" id="GO:0008017">
    <property type="term" value="F:microtubule binding"/>
    <property type="evidence" value="ECO:0007669"/>
    <property type="project" value="InterPro"/>
</dbReference>
<proteinExistence type="inferred from homology"/>